<keyword evidence="2" id="KW-1185">Reference proteome</keyword>
<dbReference type="InterPro" id="IPR046275">
    <property type="entry name" value="DUF6308"/>
</dbReference>
<comment type="caution">
    <text evidence="1">The sequence shown here is derived from an EMBL/GenBank/DDBJ whole genome shotgun (WGS) entry which is preliminary data.</text>
</comment>
<evidence type="ECO:0000313" key="1">
    <source>
        <dbReference type="EMBL" id="EMY33262.1"/>
    </source>
</evidence>
<organism evidence="1 2">
    <name type="scientific">Arthrobacter crystallopoietes BAB-32</name>
    <dbReference type="NCBI Taxonomy" id="1246476"/>
    <lineage>
        <taxon>Bacteria</taxon>
        <taxon>Bacillati</taxon>
        <taxon>Actinomycetota</taxon>
        <taxon>Actinomycetes</taxon>
        <taxon>Micrococcales</taxon>
        <taxon>Micrococcaceae</taxon>
        <taxon>Crystallibacter</taxon>
    </lineage>
</organism>
<evidence type="ECO:0000313" key="2">
    <source>
        <dbReference type="Proteomes" id="UP000010729"/>
    </source>
</evidence>
<dbReference type="OrthoDB" id="5178186at2"/>
<dbReference type="Proteomes" id="UP000010729">
    <property type="component" value="Unassembled WGS sequence"/>
</dbReference>
<gene>
    <name evidence="1" type="ORF">D477_015763</name>
</gene>
<name>N1UZM4_9MICC</name>
<sequence length="227" mass="25218">MLLEIVQDIGRRKAIGYVRKYFETTGTGRPRYTGSQFETFAGGGDAHGRENIITAEDLLAVSCLAVHVRAQASIALLGPLADTVSQYLADLPSDVALGDLSESEFEKLLGRTGPAQELWDLLRQKGGIRWHIGETTATKILARKRPHLFPIVDHVVRSRTGVKRDFWRTWYQELHSNNGEASPLTSWLEDVRTKAGQPDLSLLRVLDIVLWMDGTHEGKSAPSESVD</sequence>
<protein>
    <submittedName>
        <fullName evidence="1">Uncharacterized protein</fullName>
    </submittedName>
</protein>
<dbReference type="EMBL" id="ANPE02000189">
    <property type="protein sequence ID" value="EMY33262.1"/>
    <property type="molecule type" value="Genomic_DNA"/>
</dbReference>
<reference evidence="1 2" key="1">
    <citation type="journal article" date="2013" name="Genome Announc.">
        <title>Draft Genome Sequence of Arthrobacter crystallopoietes Strain BAB-32, Revealing Genes for Bioremediation.</title>
        <authorList>
            <person name="Joshi M.N."/>
            <person name="Pandit A.S."/>
            <person name="Sharma A."/>
            <person name="Pandya R.V."/>
            <person name="Desai S.M."/>
            <person name="Saxena A.K."/>
            <person name="Bagatharia S.B."/>
        </authorList>
    </citation>
    <scope>NUCLEOTIDE SEQUENCE [LARGE SCALE GENOMIC DNA]</scope>
    <source>
        <strain evidence="1 2">BAB-32</strain>
    </source>
</reference>
<dbReference type="AlphaFoldDB" id="N1UZM4"/>
<proteinExistence type="predicted"/>
<accession>N1UZM4</accession>
<dbReference type="Pfam" id="PF19827">
    <property type="entry name" value="DUF6308"/>
    <property type="match status" value="1"/>
</dbReference>
<dbReference type="RefSeq" id="WP_005271254.1">
    <property type="nucleotide sequence ID" value="NZ_ANPE02000189.1"/>
</dbReference>